<dbReference type="GO" id="GO:0008933">
    <property type="term" value="F:peptidoglycan lytic transglycosylase activity"/>
    <property type="evidence" value="ECO:0007669"/>
    <property type="project" value="TreeGrafter"/>
</dbReference>
<dbReference type="SUPFAM" id="SSF53955">
    <property type="entry name" value="Lysozyme-like"/>
    <property type="match status" value="1"/>
</dbReference>
<dbReference type="Proteomes" id="UP000588586">
    <property type="component" value="Unassembled WGS sequence"/>
</dbReference>
<feature type="region of interest" description="Disordered" evidence="1">
    <location>
        <begin position="275"/>
        <end position="385"/>
    </location>
</feature>
<dbReference type="InterPro" id="IPR023346">
    <property type="entry name" value="Lysozyme-like_dom_sf"/>
</dbReference>
<feature type="region of interest" description="Disordered" evidence="1">
    <location>
        <begin position="16"/>
        <end position="60"/>
    </location>
</feature>
<gene>
    <name evidence="3" type="ORF">HJG52_07315</name>
</gene>
<organism evidence="3 4">
    <name type="scientific">Knoellia koreensis</name>
    <dbReference type="NCBI Taxonomy" id="2730921"/>
    <lineage>
        <taxon>Bacteria</taxon>
        <taxon>Bacillati</taxon>
        <taxon>Actinomycetota</taxon>
        <taxon>Actinomycetes</taxon>
        <taxon>Micrococcales</taxon>
        <taxon>Intrasporangiaceae</taxon>
        <taxon>Knoellia</taxon>
    </lineage>
</organism>
<feature type="compositionally biased region" description="Basic and acidic residues" evidence="1">
    <location>
        <begin position="25"/>
        <end position="35"/>
    </location>
</feature>
<feature type="compositionally biased region" description="Low complexity" evidence="1">
    <location>
        <begin position="294"/>
        <end position="350"/>
    </location>
</feature>
<sequence length="385" mass="39037">MTRLAVAATVVAAVGSQTSSIPHSTDPRPAADPRRALAAWSAPVPGPFAPDDLRPGSLRPRPVTTTAVVKAAPAVKKKPAAKPARAKRPQDLPASGTSQYELALAYRNAVAKAPKGCNITVFHLAAIGQVESGSIGGREVTRDKVVTPAIYGPLLDGGPFAVVHDTDGGSVDGDGSFDRAVGPLQFIPGTWSWAGADGDGDGRRDPQNVYDAALGTANYLCHGGRDLARAADLRAAILSYNGSSDYLDAVLGWVDYFTQNGLKSLDHVAFKVASGGRGSDLAEPVKPPKPPAAGPDSKATAKPGTATPTSTPTSRPTTPPTGSTTKPTTTPTGPAPTTTTEPAPTPTTTSTPPPPTTTSDPPRSTAPAPTSTSAAAAETAPTSAP</sequence>
<feature type="domain" description="Transglycosylase SLT" evidence="2">
    <location>
        <begin position="174"/>
        <end position="223"/>
    </location>
</feature>
<evidence type="ECO:0000313" key="3">
    <source>
        <dbReference type="EMBL" id="NNM45814.1"/>
    </source>
</evidence>
<dbReference type="CDD" id="cd13399">
    <property type="entry name" value="Slt35-like"/>
    <property type="match status" value="1"/>
</dbReference>
<dbReference type="InterPro" id="IPR031304">
    <property type="entry name" value="SLT_2"/>
</dbReference>
<proteinExistence type="predicted"/>
<name>A0A849HGW5_9MICO</name>
<evidence type="ECO:0000259" key="2">
    <source>
        <dbReference type="Pfam" id="PF13406"/>
    </source>
</evidence>
<protein>
    <recommendedName>
        <fullName evidence="2">Transglycosylase SLT domain-containing protein</fullName>
    </recommendedName>
</protein>
<reference evidence="3 4" key="1">
    <citation type="submission" date="2020-04" db="EMBL/GenBank/DDBJ databases">
        <title>Knoellia sp. isolate from air conditioner.</title>
        <authorList>
            <person name="Chea S."/>
            <person name="Kim D.-U."/>
        </authorList>
    </citation>
    <scope>NUCLEOTIDE SEQUENCE [LARGE SCALE GENOMIC DNA]</scope>
    <source>
        <strain evidence="3 4">DB2414S</strain>
    </source>
</reference>
<feature type="compositionally biased region" description="Basic residues" evidence="1">
    <location>
        <begin position="75"/>
        <end position="87"/>
    </location>
</feature>
<dbReference type="Gene3D" id="1.10.530.10">
    <property type="match status" value="1"/>
</dbReference>
<accession>A0A849HGW5</accession>
<dbReference type="RefSeq" id="WP_171242795.1">
    <property type="nucleotide sequence ID" value="NZ_JABEPQ010000001.1"/>
</dbReference>
<dbReference type="InterPro" id="IPR043426">
    <property type="entry name" value="MltB-like"/>
</dbReference>
<dbReference type="AlphaFoldDB" id="A0A849HGW5"/>
<dbReference type="PANTHER" id="PTHR30163:SF8">
    <property type="entry name" value="LYTIC MUREIN TRANSGLYCOSYLASE"/>
    <property type="match status" value="1"/>
</dbReference>
<dbReference type="GO" id="GO:0009253">
    <property type="term" value="P:peptidoglycan catabolic process"/>
    <property type="evidence" value="ECO:0007669"/>
    <property type="project" value="TreeGrafter"/>
</dbReference>
<comment type="caution">
    <text evidence="3">The sequence shown here is derived from an EMBL/GenBank/DDBJ whole genome shotgun (WGS) entry which is preliminary data.</text>
</comment>
<keyword evidence="4" id="KW-1185">Reference proteome</keyword>
<evidence type="ECO:0000256" key="1">
    <source>
        <dbReference type="SAM" id="MobiDB-lite"/>
    </source>
</evidence>
<dbReference type="Pfam" id="PF13406">
    <property type="entry name" value="SLT_2"/>
    <property type="match status" value="1"/>
</dbReference>
<dbReference type="EMBL" id="JABEPQ010000001">
    <property type="protein sequence ID" value="NNM45814.1"/>
    <property type="molecule type" value="Genomic_DNA"/>
</dbReference>
<feature type="region of interest" description="Disordered" evidence="1">
    <location>
        <begin position="74"/>
        <end position="94"/>
    </location>
</feature>
<dbReference type="PANTHER" id="PTHR30163">
    <property type="entry name" value="MEMBRANE-BOUND LYTIC MUREIN TRANSGLYCOSYLASE B"/>
    <property type="match status" value="1"/>
</dbReference>
<evidence type="ECO:0000313" key="4">
    <source>
        <dbReference type="Proteomes" id="UP000588586"/>
    </source>
</evidence>
<feature type="compositionally biased region" description="Low complexity" evidence="1">
    <location>
        <begin position="357"/>
        <end position="385"/>
    </location>
</feature>